<protein>
    <submittedName>
        <fullName evidence="2">Uncharacterized protein</fullName>
    </submittedName>
</protein>
<feature type="compositionally biased region" description="Polar residues" evidence="1">
    <location>
        <begin position="19"/>
        <end position="32"/>
    </location>
</feature>
<evidence type="ECO:0000313" key="3">
    <source>
        <dbReference type="Proteomes" id="UP001295444"/>
    </source>
</evidence>
<dbReference type="EMBL" id="OW240922">
    <property type="protein sequence ID" value="CAH2322751.1"/>
    <property type="molecule type" value="Genomic_DNA"/>
</dbReference>
<dbReference type="AlphaFoldDB" id="A0AAD1TAS5"/>
<proteinExistence type="predicted"/>
<feature type="compositionally biased region" description="Polar residues" evidence="1">
    <location>
        <begin position="80"/>
        <end position="89"/>
    </location>
</feature>
<organism evidence="2 3">
    <name type="scientific">Pelobates cultripes</name>
    <name type="common">Western spadefoot toad</name>
    <dbReference type="NCBI Taxonomy" id="61616"/>
    <lineage>
        <taxon>Eukaryota</taxon>
        <taxon>Metazoa</taxon>
        <taxon>Chordata</taxon>
        <taxon>Craniata</taxon>
        <taxon>Vertebrata</taxon>
        <taxon>Euteleostomi</taxon>
        <taxon>Amphibia</taxon>
        <taxon>Batrachia</taxon>
        <taxon>Anura</taxon>
        <taxon>Pelobatoidea</taxon>
        <taxon>Pelobatidae</taxon>
        <taxon>Pelobates</taxon>
    </lineage>
</organism>
<gene>
    <name evidence="2" type="ORF">PECUL_23A056638</name>
</gene>
<sequence length="116" mass="12800">MQAKGTPTTQRQKLPRQPAATQTTRGNVQLNCTRKRRTTMPKMAGAADDLHNYSYSQRTHQKVGPTTGTILYLPRGPPTRTETPLSHTTGPWGAKSEPPPQRTAQRELTQPQQGIG</sequence>
<feature type="compositionally biased region" description="Polar residues" evidence="1">
    <location>
        <begin position="58"/>
        <end position="69"/>
    </location>
</feature>
<evidence type="ECO:0000313" key="2">
    <source>
        <dbReference type="EMBL" id="CAH2322751.1"/>
    </source>
</evidence>
<dbReference type="Proteomes" id="UP001295444">
    <property type="component" value="Chromosome 11"/>
</dbReference>
<feature type="region of interest" description="Disordered" evidence="1">
    <location>
        <begin position="1"/>
        <end position="46"/>
    </location>
</feature>
<feature type="region of interest" description="Disordered" evidence="1">
    <location>
        <begin position="58"/>
        <end position="116"/>
    </location>
</feature>
<reference evidence="2" key="1">
    <citation type="submission" date="2022-03" db="EMBL/GenBank/DDBJ databases">
        <authorList>
            <person name="Alioto T."/>
            <person name="Alioto T."/>
            <person name="Gomez Garrido J."/>
        </authorList>
    </citation>
    <scope>NUCLEOTIDE SEQUENCE</scope>
</reference>
<evidence type="ECO:0000256" key="1">
    <source>
        <dbReference type="SAM" id="MobiDB-lite"/>
    </source>
</evidence>
<accession>A0AAD1TAS5</accession>
<feature type="compositionally biased region" description="Polar residues" evidence="1">
    <location>
        <begin position="102"/>
        <end position="116"/>
    </location>
</feature>
<name>A0AAD1TAS5_PELCU</name>
<feature type="compositionally biased region" description="Polar residues" evidence="1">
    <location>
        <begin position="1"/>
        <end position="12"/>
    </location>
</feature>
<keyword evidence="3" id="KW-1185">Reference proteome</keyword>